<feature type="compositionally biased region" description="Polar residues" evidence="1">
    <location>
        <begin position="159"/>
        <end position="169"/>
    </location>
</feature>
<evidence type="ECO:0000313" key="3">
    <source>
        <dbReference type="Proteomes" id="UP001596512"/>
    </source>
</evidence>
<evidence type="ECO:0000256" key="1">
    <source>
        <dbReference type="SAM" id="MobiDB-lite"/>
    </source>
</evidence>
<comment type="caution">
    <text evidence="2">The sequence shown here is derived from an EMBL/GenBank/DDBJ whole genome shotgun (WGS) entry which is preliminary data.</text>
</comment>
<organism evidence="2 3">
    <name type="scientific">Actinokineospora soli</name>
    <dbReference type="NCBI Taxonomy" id="1048753"/>
    <lineage>
        <taxon>Bacteria</taxon>
        <taxon>Bacillati</taxon>
        <taxon>Actinomycetota</taxon>
        <taxon>Actinomycetes</taxon>
        <taxon>Pseudonocardiales</taxon>
        <taxon>Pseudonocardiaceae</taxon>
        <taxon>Actinokineospora</taxon>
    </lineage>
</organism>
<gene>
    <name evidence="2" type="ORF">ACFQV2_15025</name>
</gene>
<proteinExistence type="predicted"/>
<reference evidence="3" key="1">
    <citation type="journal article" date="2019" name="Int. J. Syst. Evol. Microbiol.">
        <title>The Global Catalogue of Microorganisms (GCM) 10K type strain sequencing project: providing services to taxonomists for standard genome sequencing and annotation.</title>
        <authorList>
            <consortium name="The Broad Institute Genomics Platform"/>
            <consortium name="The Broad Institute Genome Sequencing Center for Infectious Disease"/>
            <person name="Wu L."/>
            <person name="Ma J."/>
        </authorList>
    </citation>
    <scope>NUCLEOTIDE SEQUENCE [LARGE SCALE GENOMIC DNA]</scope>
    <source>
        <strain evidence="3">JCM 17695</strain>
    </source>
</reference>
<accession>A0ABW2TMP6</accession>
<dbReference type="EMBL" id="JBHTEY010000004">
    <property type="protein sequence ID" value="MFC7614644.1"/>
    <property type="molecule type" value="Genomic_DNA"/>
</dbReference>
<feature type="region of interest" description="Disordered" evidence="1">
    <location>
        <begin position="157"/>
        <end position="179"/>
    </location>
</feature>
<sequence length="269" mass="29314">MLRQRWEFSAGTRVSTWGVIQNDAPEDEVRRLRVHVCRLHTGFAAAESVLGLCHADRLNPNRPEVERFLLRTLDVLLRPKRHGFSNAYLLGQVIGYARDVYWDTMTTLQHALDTLDNPKLTDRVQELHDLVASALRPGRDQIVLQVQGSLMENHHHTHISGTVNGPLNSGSGGAHQHNHAVGQAEVGELLTRLRAALAEVAPALDREDAVDAENAAAGLEREAGNAPGDRTPGRIQHRLGSLFDIAQRAGESGAALVAAVTAVSKAFDV</sequence>
<name>A0ABW2TMP6_9PSEU</name>
<protein>
    <submittedName>
        <fullName evidence="2">Uncharacterized protein</fullName>
    </submittedName>
</protein>
<dbReference type="Proteomes" id="UP001596512">
    <property type="component" value="Unassembled WGS sequence"/>
</dbReference>
<keyword evidence="3" id="KW-1185">Reference proteome</keyword>
<evidence type="ECO:0000313" key="2">
    <source>
        <dbReference type="EMBL" id="MFC7614644.1"/>
    </source>
</evidence>